<dbReference type="GO" id="GO:0000160">
    <property type="term" value="P:phosphorelay signal transduction system"/>
    <property type="evidence" value="ECO:0007669"/>
    <property type="project" value="UniProtKB-KW"/>
</dbReference>
<name>A0ABD6DZ78_9EURY</name>
<protein>
    <recommendedName>
        <fullName evidence="3">histidine kinase</fullName>
        <ecNumber evidence="3">2.7.13.3</ecNumber>
    </recommendedName>
</protein>
<sequence>MVSHPDSSLPPEYDTLRVGIALYDPRDGSILDANDRLESIFGYGRVELRTLDVDRYTANTYRFSASDFRERLGAASSGDSQAFTWRVKRGDGELIWVRVHLSRQQLDAGEYVRAEIRDVTDYYDATHREELFWRILRHNLRNKASVIAGYAEEIADGEDTDRMRAAAEIINAAAMDLGDTAESVKEIQQAVAPTTGERRVRKATRAIRDVVADCRRDHPEATLTVTEREALWIDVDSAFSHALTHAVENAIVHSDDARPTVELRVGRSPNTGRVEIAVADTNPPIRDAELDALFRPEARTNTFHGSGVGLFVMRWCVESLGGEISFERRSPRGNTVRLYLPPREPPSGSDVSARSDSESPPKGDERDGEREEIDRKTGGS</sequence>
<evidence type="ECO:0000313" key="15">
    <source>
        <dbReference type="Proteomes" id="UP001597092"/>
    </source>
</evidence>
<dbReference type="PRINTS" id="PR00344">
    <property type="entry name" value="BCTRLSENSOR"/>
</dbReference>
<dbReference type="GO" id="GO:0016020">
    <property type="term" value="C:membrane"/>
    <property type="evidence" value="ECO:0007669"/>
    <property type="project" value="UniProtKB-SubCell"/>
</dbReference>
<evidence type="ECO:0000256" key="3">
    <source>
        <dbReference type="ARBA" id="ARBA00012438"/>
    </source>
</evidence>
<dbReference type="Pfam" id="PF02518">
    <property type="entry name" value="HATPase_c"/>
    <property type="match status" value="1"/>
</dbReference>
<keyword evidence="4" id="KW-0808">Transferase</keyword>
<dbReference type="EMBL" id="JBHUDP010000011">
    <property type="protein sequence ID" value="MFD1687349.1"/>
    <property type="molecule type" value="Genomic_DNA"/>
</dbReference>
<dbReference type="InterPro" id="IPR036890">
    <property type="entry name" value="HATPase_C_sf"/>
</dbReference>
<feature type="domain" description="Histidine kinase" evidence="13">
    <location>
        <begin position="135"/>
        <end position="344"/>
    </location>
</feature>
<organism evidence="14 15">
    <name type="scientific">Halobellus litoreus</name>
    <dbReference type="NCBI Taxonomy" id="755310"/>
    <lineage>
        <taxon>Archaea</taxon>
        <taxon>Methanobacteriati</taxon>
        <taxon>Methanobacteriota</taxon>
        <taxon>Stenosarchaea group</taxon>
        <taxon>Halobacteria</taxon>
        <taxon>Halobacteriales</taxon>
        <taxon>Haloferacaceae</taxon>
        <taxon>Halobellus</taxon>
    </lineage>
</organism>
<dbReference type="PANTHER" id="PTHR42878">
    <property type="entry name" value="TWO-COMPONENT HISTIDINE KINASE"/>
    <property type="match status" value="1"/>
</dbReference>
<reference evidence="14 15" key="1">
    <citation type="journal article" date="2019" name="Int. J. Syst. Evol. Microbiol.">
        <title>The Global Catalogue of Microorganisms (GCM) 10K type strain sequencing project: providing services to taxonomists for standard genome sequencing and annotation.</title>
        <authorList>
            <consortium name="The Broad Institute Genomics Platform"/>
            <consortium name="The Broad Institute Genome Sequencing Center for Infectious Disease"/>
            <person name="Wu L."/>
            <person name="Ma J."/>
        </authorList>
    </citation>
    <scope>NUCLEOTIDE SEQUENCE [LARGE SCALE GENOMIC DNA]</scope>
    <source>
        <strain evidence="14 15">CGMCC 1.10387</strain>
    </source>
</reference>
<evidence type="ECO:0000256" key="8">
    <source>
        <dbReference type="ARBA" id="ARBA00022840"/>
    </source>
</evidence>
<feature type="region of interest" description="Disordered" evidence="12">
    <location>
        <begin position="335"/>
        <end position="380"/>
    </location>
</feature>
<dbReference type="RefSeq" id="WP_256305667.1">
    <property type="nucleotide sequence ID" value="NZ_JANHAW010000001.1"/>
</dbReference>
<dbReference type="NCBIfam" id="TIGR00229">
    <property type="entry name" value="sensory_box"/>
    <property type="match status" value="1"/>
</dbReference>
<keyword evidence="9" id="KW-1133">Transmembrane helix</keyword>
<dbReference type="InterPro" id="IPR000014">
    <property type="entry name" value="PAS"/>
</dbReference>
<dbReference type="InterPro" id="IPR035965">
    <property type="entry name" value="PAS-like_dom_sf"/>
</dbReference>
<dbReference type="Gene3D" id="3.30.450.20">
    <property type="entry name" value="PAS domain"/>
    <property type="match status" value="1"/>
</dbReference>
<comment type="catalytic activity">
    <reaction evidence="1">
        <text>ATP + protein L-histidine = ADP + protein N-phospho-L-histidine.</text>
        <dbReference type="EC" id="2.7.13.3"/>
    </reaction>
</comment>
<keyword evidence="6" id="KW-0547">Nucleotide-binding</keyword>
<keyword evidence="8 14" id="KW-0067">ATP-binding</keyword>
<keyword evidence="11" id="KW-0472">Membrane</keyword>
<dbReference type="Gene3D" id="3.30.565.10">
    <property type="entry name" value="Histidine kinase-like ATPase, C-terminal domain"/>
    <property type="match status" value="1"/>
</dbReference>
<evidence type="ECO:0000256" key="5">
    <source>
        <dbReference type="ARBA" id="ARBA00022692"/>
    </source>
</evidence>
<dbReference type="SUPFAM" id="SSF55785">
    <property type="entry name" value="PYP-like sensor domain (PAS domain)"/>
    <property type="match status" value="1"/>
</dbReference>
<dbReference type="PANTHER" id="PTHR42878:SF7">
    <property type="entry name" value="SENSOR HISTIDINE KINASE GLRK"/>
    <property type="match status" value="1"/>
</dbReference>
<evidence type="ECO:0000256" key="9">
    <source>
        <dbReference type="ARBA" id="ARBA00022989"/>
    </source>
</evidence>
<dbReference type="InterPro" id="IPR050351">
    <property type="entry name" value="BphY/WalK/GraS-like"/>
</dbReference>
<dbReference type="CDD" id="cd00130">
    <property type="entry name" value="PAS"/>
    <property type="match status" value="1"/>
</dbReference>
<keyword evidence="10" id="KW-0902">Two-component regulatory system</keyword>
<keyword evidence="15" id="KW-1185">Reference proteome</keyword>
<dbReference type="Pfam" id="PF13426">
    <property type="entry name" value="PAS_9"/>
    <property type="match status" value="1"/>
</dbReference>
<proteinExistence type="predicted"/>
<dbReference type="InterPro" id="IPR004358">
    <property type="entry name" value="Sig_transdc_His_kin-like_C"/>
</dbReference>
<evidence type="ECO:0000259" key="13">
    <source>
        <dbReference type="PROSITE" id="PS50109"/>
    </source>
</evidence>
<dbReference type="SMART" id="SM00387">
    <property type="entry name" value="HATPase_c"/>
    <property type="match status" value="1"/>
</dbReference>
<evidence type="ECO:0000313" key="14">
    <source>
        <dbReference type="EMBL" id="MFD1687349.1"/>
    </source>
</evidence>
<dbReference type="InterPro" id="IPR003594">
    <property type="entry name" value="HATPase_dom"/>
</dbReference>
<feature type="compositionally biased region" description="Basic and acidic residues" evidence="12">
    <location>
        <begin position="353"/>
        <end position="380"/>
    </location>
</feature>
<dbReference type="Proteomes" id="UP001597092">
    <property type="component" value="Unassembled WGS sequence"/>
</dbReference>
<dbReference type="InterPro" id="IPR005467">
    <property type="entry name" value="His_kinase_dom"/>
</dbReference>
<evidence type="ECO:0000256" key="6">
    <source>
        <dbReference type="ARBA" id="ARBA00022741"/>
    </source>
</evidence>
<evidence type="ECO:0000256" key="7">
    <source>
        <dbReference type="ARBA" id="ARBA00022777"/>
    </source>
</evidence>
<keyword evidence="5" id="KW-0812">Transmembrane</keyword>
<accession>A0ABD6DZ78</accession>
<dbReference type="PROSITE" id="PS50109">
    <property type="entry name" value="HIS_KIN"/>
    <property type="match status" value="1"/>
</dbReference>
<dbReference type="EC" id="2.7.13.3" evidence="3"/>
<evidence type="ECO:0000256" key="1">
    <source>
        <dbReference type="ARBA" id="ARBA00000085"/>
    </source>
</evidence>
<evidence type="ECO:0000256" key="12">
    <source>
        <dbReference type="SAM" id="MobiDB-lite"/>
    </source>
</evidence>
<dbReference type="SUPFAM" id="SSF55874">
    <property type="entry name" value="ATPase domain of HSP90 chaperone/DNA topoisomerase II/histidine kinase"/>
    <property type="match status" value="1"/>
</dbReference>
<dbReference type="GO" id="GO:0004673">
    <property type="term" value="F:protein histidine kinase activity"/>
    <property type="evidence" value="ECO:0007669"/>
    <property type="project" value="UniProtKB-EC"/>
</dbReference>
<dbReference type="GO" id="GO:0005524">
    <property type="term" value="F:ATP binding"/>
    <property type="evidence" value="ECO:0007669"/>
    <property type="project" value="UniProtKB-KW"/>
</dbReference>
<dbReference type="AlphaFoldDB" id="A0ABD6DZ78"/>
<comment type="caution">
    <text evidence="14">The sequence shown here is derived from an EMBL/GenBank/DDBJ whole genome shotgun (WGS) entry which is preliminary data.</text>
</comment>
<comment type="subcellular location">
    <subcellularLocation>
        <location evidence="2">Membrane</location>
        <topology evidence="2">Multi-pass membrane protein</topology>
    </subcellularLocation>
</comment>
<evidence type="ECO:0000256" key="4">
    <source>
        <dbReference type="ARBA" id="ARBA00022679"/>
    </source>
</evidence>
<evidence type="ECO:0000256" key="10">
    <source>
        <dbReference type="ARBA" id="ARBA00023012"/>
    </source>
</evidence>
<keyword evidence="7" id="KW-0418">Kinase</keyword>
<evidence type="ECO:0000256" key="11">
    <source>
        <dbReference type="ARBA" id="ARBA00023136"/>
    </source>
</evidence>
<evidence type="ECO:0000256" key="2">
    <source>
        <dbReference type="ARBA" id="ARBA00004141"/>
    </source>
</evidence>
<gene>
    <name evidence="14" type="ORF">ACFSAS_17280</name>
</gene>